<dbReference type="InterPro" id="IPR009056">
    <property type="entry name" value="Cyt_c-like_dom"/>
</dbReference>
<dbReference type="AlphaFoldDB" id="A0A0F8WGM7"/>
<gene>
    <name evidence="7" type="ORF">LCGC14_3156370</name>
</gene>
<evidence type="ECO:0000259" key="6">
    <source>
        <dbReference type="PROSITE" id="PS51007"/>
    </source>
</evidence>
<dbReference type="Pfam" id="PF00034">
    <property type="entry name" value="Cytochrom_C"/>
    <property type="match status" value="1"/>
</dbReference>
<dbReference type="InterPro" id="IPR036909">
    <property type="entry name" value="Cyt_c-like_dom_sf"/>
</dbReference>
<dbReference type="PROSITE" id="PS51007">
    <property type="entry name" value="CYTC"/>
    <property type="match status" value="1"/>
</dbReference>
<keyword evidence="4" id="KW-0249">Electron transport</keyword>
<keyword evidence="3" id="KW-0479">Metal-binding</keyword>
<dbReference type="GO" id="GO:0009055">
    <property type="term" value="F:electron transfer activity"/>
    <property type="evidence" value="ECO:0007669"/>
    <property type="project" value="InterPro"/>
</dbReference>
<organism evidence="7">
    <name type="scientific">marine sediment metagenome</name>
    <dbReference type="NCBI Taxonomy" id="412755"/>
    <lineage>
        <taxon>unclassified sequences</taxon>
        <taxon>metagenomes</taxon>
        <taxon>ecological metagenomes</taxon>
    </lineage>
</organism>
<dbReference type="PANTHER" id="PTHR11961">
    <property type="entry name" value="CYTOCHROME C"/>
    <property type="match status" value="1"/>
</dbReference>
<dbReference type="GO" id="GO:0020037">
    <property type="term" value="F:heme binding"/>
    <property type="evidence" value="ECO:0007669"/>
    <property type="project" value="InterPro"/>
</dbReference>
<protein>
    <recommendedName>
        <fullName evidence="6">Cytochrome c domain-containing protein</fullName>
    </recommendedName>
</protein>
<keyword evidence="2" id="KW-0349">Heme</keyword>
<evidence type="ECO:0000256" key="5">
    <source>
        <dbReference type="ARBA" id="ARBA00023004"/>
    </source>
</evidence>
<keyword evidence="1" id="KW-0813">Transport</keyword>
<dbReference type="Gene3D" id="2.130.10.10">
    <property type="entry name" value="YVTN repeat-like/Quinoprotein amine dehydrogenase"/>
    <property type="match status" value="1"/>
</dbReference>
<dbReference type="PRINTS" id="PR00604">
    <property type="entry name" value="CYTCHRMECIAB"/>
</dbReference>
<evidence type="ECO:0000256" key="2">
    <source>
        <dbReference type="ARBA" id="ARBA00022617"/>
    </source>
</evidence>
<evidence type="ECO:0000256" key="1">
    <source>
        <dbReference type="ARBA" id="ARBA00022448"/>
    </source>
</evidence>
<evidence type="ECO:0000313" key="7">
    <source>
        <dbReference type="EMBL" id="KKK47325.1"/>
    </source>
</evidence>
<evidence type="ECO:0000256" key="3">
    <source>
        <dbReference type="ARBA" id="ARBA00022723"/>
    </source>
</evidence>
<dbReference type="SUPFAM" id="SSF46626">
    <property type="entry name" value="Cytochrome c"/>
    <property type="match status" value="1"/>
</dbReference>
<evidence type="ECO:0000256" key="4">
    <source>
        <dbReference type="ARBA" id="ARBA00022982"/>
    </source>
</evidence>
<dbReference type="SUPFAM" id="SSF101908">
    <property type="entry name" value="Putative isomerase YbhE"/>
    <property type="match status" value="1"/>
</dbReference>
<name>A0A0F8WGM7_9ZZZZ</name>
<reference evidence="7" key="1">
    <citation type="journal article" date="2015" name="Nature">
        <title>Complex archaea that bridge the gap between prokaryotes and eukaryotes.</title>
        <authorList>
            <person name="Spang A."/>
            <person name="Saw J.H."/>
            <person name="Jorgensen S.L."/>
            <person name="Zaremba-Niedzwiedzka K."/>
            <person name="Martijn J."/>
            <person name="Lind A.E."/>
            <person name="van Eijk R."/>
            <person name="Schleper C."/>
            <person name="Guy L."/>
            <person name="Ettema T.J."/>
        </authorList>
    </citation>
    <scope>NUCLEOTIDE SEQUENCE</scope>
</reference>
<dbReference type="EMBL" id="LAZR01069633">
    <property type="protein sequence ID" value="KKK47325.1"/>
    <property type="molecule type" value="Genomic_DNA"/>
</dbReference>
<sequence length="220" mass="23898">MQVGQSILVCDVGGGTTDFTLVGIRAGATGLRFDRLAVGDGEGFIMVIDTADWSIDKDFRATARGPIWALDFSGDGTDILAAGLEPTVYAWPLDTMEPYSPMAGVAPSFLRDPDTMENGERQFARKCSICHTLTEGTARRAGPSLYRLFGRQAGSLGDYTYSDALDGSDIVWSPETIDALFDQGPEHYVPGTKMPMQRITGPDDRADLIDYLRRATVSQE</sequence>
<feature type="domain" description="Cytochrome c" evidence="6">
    <location>
        <begin position="114"/>
        <end position="216"/>
    </location>
</feature>
<accession>A0A0F8WGM7</accession>
<dbReference type="Gene3D" id="1.10.760.10">
    <property type="entry name" value="Cytochrome c-like domain"/>
    <property type="match status" value="1"/>
</dbReference>
<proteinExistence type="predicted"/>
<comment type="caution">
    <text evidence="7">The sequence shown here is derived from an EMBL/GenBank/DDBJ whole genome shotgun (WGS) entry which is preliminary data.</text>
</comment>
<dbReference type="InterPro" id="IPR015943">
    <property type="entry name" value="WD40/YVTN_repeat-like_dom_sf"/>
</dbReference>
<dbReference type="InterPro" id="IPR002327">
    <property type="entry name" value="Cyt_c_1A/1B"/>
</dbReference>
<dbReference type="GO" id="GO:0046872">
    <property type="term" value="F:metal ion binding"/>
    <property type="evidence" value="ECO:0007669"/>
    <property type="project" value="UniProtKB-KW"/>
</dbReference>
<keyword evidence="5" id="KW-0408">Iron</keyword>